<proteinExistence type="predicted"/>
<name>A0AAE1AB08_9GAST</name>
<organism evidence="1 2">
    <name type="scientific">Elysia crispata</name>
    <name type="common">lettuce slug</name>
    <dbReference type="NCBI Taxonomy" id="231223"/>
    <lineage>
        <taxon>Eukaryota</taxon>
        <taxon>Metazoa</taxon>
        <taxon>Spiralia</taxon>
        <taxon>Lophotrochozoa</taxon>
        <taxon>Mollusca</taxon>
        <taxon>Gastropoda</taxon>
        <taxon>Heterobranchia</taxon>
        <taxon>Euthyneura</taxon>
        <taxon>Panpulmonata</taxon>
        <taxon>Sacoglossa</taxon>
        <taxon>Placobranchoidea</taxon>
        <taxon>Plakobranchidae</taxon>
        <taxon>Elysia</taxon>
    </lineage>
</organism>
<dbReference type="EMBL" id="JAWDGP010002226">
    <property type="protein sequence ID" value="KAK3784584.1"/>
    <property type="molecule type" value="Genomic_DNA"/>
</dbReference>
<sequence length="114" mass="12784">MRMGLRGENERNLNRNLPLRTAEVTFDSRGLTLYRVTQVGPESHQVDFFRFVSVEIMAPDLSQETKTNVIDGAYRDAVGGPSQVLSSSLKVDAQGQVKAGGETYMHLLKEVWRD</sequence>
<accession>A0AAE1AB08</accession>
<protein>
    <submittedName>
        <fullName evidence="1">Uncharacterized protein</fullName>
    </submittedName>
</protein>
<keyword evidence="2" id="KW-1185">Reference proteome</keyword>
<gene>
    <name evidence="1" type="ORF">RRG08_003392</name>
</gene>
<dbReference type="AlphaFoldDB" id="A0AAE1AB08"/>
<comment type="caution">
    <text evidence="1">The sequence shown here is derived from an EMBL/GenBank/DDBJ whole genome shotgun (WGS) entry which is preliminary data.</text>
</comment>
<reference evidence="1" key="1">
    <citation type="journal article" date="2023" name="G3 (Bethesda)">
        <title>A reference genome for the long-term kleptoplast-retaining sea slug Elysia crispata morphotype clarki.</title>
        <authorList>
            <person name="Eastman K.E."/>
            <person name="Pendleton A.L."/>
            <person name="Shaikh M.A."/>
            <person name="Suttiyut T."/>
            <person name="Ogas R."/>
            <person name="Tomko P."/>
            <person name="Gavelis G."/>
            <person name="Widhalm J.R."/>
            <person name="Wisecaver J.H."/>
        </authorList>
    </citation>
    <scope>NUCLEOTIDE SEQUENCE</scope>
    <source>
        <strain evidence="1">ECLA1</strain>
    </source>
</reference>
<evidence type="ECO:0000313" key="2">
    <source>
        <dbReference type="Proteomes" id="UP001283361"/>
    </source>
</evidence>
<evidence type="ECO:0000313" key="1">
    <source>
        <dbReference type="EMBL" id="KAK3784584.1"/>
    </source>
</evidence>
<dbReference type="Proteomes" id="UP001283361">
    <property type="component" value="Unassembled WGS sequence"/>
</dbReference>